<evidence type="ECO:0000313" key="3">
    <source>
        <dbReference type="EMBL" id="TNV86537.1"/>
    </source>
</evidence>
<evidence type="ECO:0000313" key="4">
    <source>
        <dbReference type="Proteomes" id="UP000785679"/>
    </source>
</evidence>
<dbReference type="InterPro" id="IPR008271">
    <property type="entry name" value="Ser/Thr_kinase_AS"/>
</dbReference>
<dbReference type="InterPro" id="IPR011009">
    <property type="entry name" value="Kinase-like_dom_sf"/>
</dbReference>
<gene>
    <name evidence="3" type="ORF">FGO68_gene14305</name>
</gene>
<dbReference type="GO" id="GO:0005524">
    <property type="term" value="F:ATP binding"/>
    <property type="evidence" value="ECO:0007669"/>
    <property type="project" value="InterPro"/>
</dbReference>
<feature type="domain" description="Protein kinase" evidence="2">
    <location>
        <begin position="366"/>
        <end position="664"/>
    </location>
</feature>
<accession>A0A8J8T8N2</accession>
<feature type="region of interest" description="Disordered" evidence="1">
    <location>
        <begin position="257"/>
        <end position="279"/>
    </location>
</feature>
<organism evidence="3 4">
    <name type="scientific">Halteria grandinella</name>
    <dbReference type="NCBI Taxonomy" id="5974"/>
    <lineage>
        <taxon>Eukaryota</taxon>
        <taxon>Sar</taxon>
        <taxon>Alveolata</taxon>
        <taxon>Ciliophora</taxon>
        <taxon>Intramacronucleata</taxon>
        <taxon>Spirotrichea</taxon>
        <taxon>Stichotrichia</taxon>
        <taxon>Sporadotrichida</taxon>
        <taxon>Halteriidae</taxon>
        <taxon>Halteria</taxon>
    </lineage>
</organism>
<feature type="compositionally biased region" description="Gly residues" evidence="1">
    <location>
        <begin position="712"/>
        <end position="727"/>
    </location>
</feature>
<feature type="region of interest" description="Disordered" evidence="1">
    <location>
        <begin position="157"/>
        <end position="208"/>
    </location>
</feature>
<dbReference type="SUPFAM" id="SSF56112">
    <property type="entry name" value="Protein kinase-like (PK-like)"/>
    <property type="match status" value="1"/>
</dbReference>
<feature type="region of interest" description="Disordered" evidence="1">
    <location>
        <begin position="387"/>
        <end position="406"/>
    </location>
</feature>
<dbReference type="PROSITE" id="PS00108">
    <property type="entry name" value="PROTEIN_KINASE_ST"/>
    <property type="match status" value="1"/>
</dbReference>
<reference evidence="3" key="1">
    <citation type="submission" date="2019-06" db="EMBL/GenBank/DDBJ databases">
        <authorList>
            <person name="Zheng W."/>
        </authorList>
    </citation>
    <scope>NUCLEOTIDE SEQUENCE</scope>
    <source>
        <strain evidence="3">QDHG01</strain>
    </source>
</reference>
<feature type="compositionally biased region" description="Polar residues" evidence="1">
    <location>
        <begin position="257"/>
        <end position="271"/>
    </location>
</feature>
<evidence type="ECO:0000259" key="2">
    <source>
        <dbReference type="PROSITE" id="PS50011"/>
    </source>
</evidence>
<feature type="compositionally biased region" description="Polar residues" evidence="1">
    <location>
        <begin position="1"/>
        <end position="20"/>
    </location>
</feature>
<feature type="compositionally biased region" description="Low complexity" evidence="1">
    <location>
        <begin position="21"/>
        <end position="33"/>
    </location>
</feature>
<feature type="compositionally biased region" description="Polar residues" evidence="1">
    <location>
        <begin position="877"/>
        <end position="889"/>
    </location>
</feature>
<comment type="caution">
    <text evidence="3">The sequence shown here is derived from an EMBL/GenBank/DDBJ whole genome shotgun (WGS) entry which is preliminary data.</text>
</comment>
<dbReference type="PROSITE" id="PS50011">
    <property type="entry name" value="PROTEIN_KINASE_DOM"/>
    <property type="match status" value="1"/>
</dbReference>
<feature type="compositionally biased region" description="Polar residues" evidence="1">
    <location>
        <begin position="976"/>
        <end position="1007"/>
    </location>
</feature>
<dbReference type="Proteomes" id="UP000785679">
    <property type="component" value="Unassembled WGS sequence"/>
</dbReference>
<proteinExistence type="predicted"/>
<feature type="compositionally biased region" description="Polar residues" evidence="1">
    <location>
        <begin position="391"/>
        <end position="406"/>
    </location>
</feature>
<evidence type="ECO:0000256" key="1">
    <source>
        <dbReference type="SAM" id="MobiDB-lite"/>
    </source>
</evidence>
<dbReference type="Gene3D" id="1.10.510.10">
    <property type="entry name" value="Transferase(Phosphotransferase) domain 1"/>
    <property type="match status" value="1"/>
</dbReference>
<dbReference type="EMBL" id="RRYP01001008">
    <property type="protein sequence ID" value="TNV86537.1"/>
    <property type="molecule type" value="Genomic_DNA"/>
</dbReference>
<dbReference type="AlphaFoldDB" id="A0A8J8T8N2"/>
<keyword evidence="4" id="KW-1185">Reference proteome</keyword>
<dbReference type="PANTHER" id="PTHR24347">
    <property type="entry name" value="SERINE/THREONINE-PROTEIN KINASE"/>
    <property type="match status" value="1"/>
</dbReference>
<dbReference type="Pfam" id="PF00069">
    <property type="entry name" value="Pkinase"/>
    <property type="match status" value="1"/>
</dbReference>
<name>A0A8J8T8N2_HALGN</name>
<feature type="region of interest" description="Disordered" evidence="1">
    <location>
        <begin position="869"/>
        <end position="892"/>
    </location>
</feature>
<feature type="region of interest" description="Disordered" evidence="1">
    <location>
        <begin position="976"/>
        <end position="1013"/>
    </location>
</feature>
<dbReference type="Gene3D" id="3.30.200.20">
    <property type="entry name" value="Phosphorylase Kinase, domain 1"/>
    <property type="match status" value="1"/>
</dbReference>
<protein>
    <recommendedName>
        <fullName evidence="2">Protein kinase domain-containing protein</fullName>
    </recommendedName>
</protein>
<dbReference type="OrthoDB" id="10252354at2759"/>
<dbReference type="InterPro" id="IPR000719">
    <property type="entry name" value="Prot_kinase_dom"/>
</dbReference>
<feature type="region of interest" description="Disordered" evidence="1">
    <location>
        <begin position="702"/>
        <end position="734"/>
    </location>
</feature>
<sequence length="1013" mass="112141">MLQGGTTAAARATSQPNNAYQKQTTPQNQNNQQLSPRGQSVDLAPQQPKKTKTSTGSKVPLNDMLRKESFFDRFLEKSFKFRLANQSYLDKIRDQKIIPDAQLQISCDINRKVPAKSTATTGAQSEKQIEPKQKANFKTYDCMVIQQHMILFPIPKAQTSKQPREKSTPVLTLNPAGEGPLIPDQSTPAEISQQNKESGGSQLKSGGTTVGAAQAHKINIEFCQMIIKYDKYGQKCGFVLYSREYYHQFNFLQNSHLSQGSNHQQNSTPTRENPHHPQHRLMASKDENSKSFQQLQLVGDQTSQELKSSQVLVGQFGAINTLKTGAVGNKSSNNAFDQMAHQRVVKHFIKVLDQYVVRRTENMKMFTIKKQLGNGSQAKVFQAEMRKAAQPTGSNPNSNTRPAGGILTTQSISTFGREKLYAIKVINKEIILKKDAFNQKQLLREVKVQRCLKLCGNTVKILKVYENENFINLVMDHHEGGTLGELVSNKAVCLSEEDAKLIIAQILLTVDFMTRNKVIHKDLKPENILVHTRQKGAYDVRIADFGYSCFADEMVIAPGNKEATLICGTGGYIAPESLDGQGYSLKSDIFSVGSILYCVLTRHSLFSAPVNYDLLIQNKRCDIKHIDEDLSLYSPLIKNLLKQILTTDPKKRLSAEACLKHPWFSNEQPQIKASLSCNKIIHDKVKTDRAQALTGLSYYIKRDRTPSPNQGGQVGTGYGQAGAGLDGSGSNQRSMQNMTPILHMGLNAIIQQQFGGQQSIGGAGGLNAQKQPLMPKKTADLVVLKGGIGVGRNQSPLSTDQDQTVNESGAYNANKNFISLAISPEAINGPLFGSGSHFTKISEYQFYRELQRYFNYFKIFINFKNEPQVRGPKKSIPSRNQNAHSTSQGPFVGALDYSTGQGALGTMKLKEQLLNRSSSGNNIPEMYFKRATKNALDEAAAAQGLQPTPSLERMKFQFNNPSMISDPQVGLNFGGLQTQPNKNGNQALANTSQQLFQRNDSQMTPNAALNKEE</sequence>
<dbReference type="SMART" id="SM00220">
    <property type="entry name" value="S_TKc"/>
    <property type="match status" value="1"/>
</dbReference>
<feature type="compositionally biased region" description="Polar residues" evidence="1">
    <location>
        <begin position="184"/>
        <end position="207"/>
    </location>
</feature>
<feature type="region of interest" description="Disordered" evidence="1">
    <location>
        <begin position="1"/>
        <end position="60"/>
    </location>
</feature>
<dbReference type="GO" id="GO:0004672">
    <property type="term" value="F:protein kinase activity"/>
    <property type="evidence" value="ECO:0007669"/>
    <property type="project" value="InterPro"/>
</dbReference>